<dbReference type="AlphaFoldDB" id="A0A1W6LFD2"/>
<dbReference type="RefSeq" id="WP_085753283.1">
    <property type="nucleotide sequence ID" value="NZ_BSPR01000015.1"/>
</dbReference>
<proteinExistence type="predicted"/>
<evidence type="ECO:0000256" key="1">
    <source>
        <dbReference type="SAM" id="MobiDB-lite"/>
    </source>
</evidence>
<keyword evidence="3" id="KW-1185">Reference proteome</keyword>
<feature type="region of interest" description="Disordered" evidence="1">
    <location>
        <begin position="71"/>
        <end position="113"/>
    </location>
</feature>
<organism evidence="2 3">
    <name type="scientific">Piscinibacter gummiphilus</name>
    <dbReference type="NCBI Taxonomy" id="946333"/>
    <lineage>
        <taxon>Bacteria</taxon>
        <taxon>Pseudomonadati</taxon>
        <taxon>Pseudomonadota</taxon>
        <taxon>Betaproteobacteria</taxon>
        <taxon>Burkholderiales</taxon>
        <taxon>Sphaerotilaceae</taxon>
        <taxon>Piscinibacter</taxon>
    </lineage>
</organism>
<sequence>MSTPAQLRIAARIHYALKGLLGEGIDVSAMLNDPAEAREVLYVCQASGNNELIALANQFFIESEVARLADASSLSKPKRKPQPKAAPQDAAWSRDTSGFGISQPGDLPTLPNSRTSWIKSFAQRLVR</sequence>
<reference evidence="2 3" key="1">
    <citation type="submission" date="2016-04" db="EMBL/GenBank/DDBJ databases">
        <title>Complete genome sequence of natural rubber-degrading, novel Gram-negative bacterium, Rhizobacter gummiphilus strain NS21.</title>
        <authorList>
            <person name="Tabata M."/>
            <person name="Kasai D."/>
            <person name="Fukuda M."/>
        </authorList>
    </citation>
    <scope>NUCLEOTIDE SEQUENCE [LARGE SCALE GENOMIC DNA]</scope>
    <source>
        <strain evidence="2 3">NS21</strain>
    </source>
</reference>
<dbReference type="STRING" id="946333.A4W93_25355"/>
<evidence type="ECO:0000313" key="2">
    <source>
        <dbReference type="EMBL" id="ARN22971.1"/>
    </source>
</evidence>
<dbReference type="EMBL" id="CP015118">
    <property type="protein sequence ID" value="ARN22971.1"/>
    <property type="molecule type" value="Genomic_DNA"/>
</dbReference>
<gene>
    <name evidence="2" type="ORF">A4W93_25355</name>
</gene>
<dbReference type="OrthoDB" id="9155398at2"/>
<accession>A0A1W6LFD2</accession>
<evidence type="ECO:0000313" key="3">
    <source>
        <dbReference type="Proteomes" id="UP000193427"/>
    </source>
</evidence>
<name>A0A1W6LFD2_9BURK</name>
<dbReference type="Proteomes" id="UP000193427">
    <property type="component" value="Chromosome"/>
</dbReference>
<protein>
    <submittedName>
        <fullName evidence="2">Uncharacterized protein</fullName>
    </submittedName>
</protein>
<dbReference type="KEGG" id="rgu:A4W93_25355"/>